<feature type="compositionally biased region" description="Low complexity" evidence="1">
    <location>
        <begin position="32"/>
        <end position="45"/>
    </location>
</feature>
<feature type="region of interest" description="Disordered" evidence="1">
    <location>
        <begin position="1"/>
        <end position="64"/>
    </location>
</feature>
<sequence>MMTTPSLSTKVPPGTSAAVPSTTLSVTPFVMPSSTSTTPCTCHPITSRRTRPVALRESPDQFFS</sequence>
<proteinExistence type="predicted"/>
<evidence type="ECO:0000256" key="1">
    <source>
        <dbReference type="SAM" id="MobiDB-lite"/>
    </source>
</evidence>
<dbReference type="AlphaFoldDB" id="A0A2P2PCQ0"/>
<protein>
    <submittedName>
        <fullName evidence="2">Uncharacterized protein</fullName>
    </submittedName>
</protein>
<evidence type="ECO:0000313" key="2">
    <source>
        <dbReference type="EMBL" id="MBX52527.1"/>
    </source>
</evidence>
<name>A0A2P2PCQ0_RHIMU</name>
<reference evidence="2" key="1">
    <citation type="submission" date="2018-02" db="EMBL/GenBank/DDBJ databases">
        <title>Rhizophora mucronata_Transcriptome.</title>
        <authorList>
            <person name="Meera S.P."/>
            <person name="Sreeshan A."/>
            <person name="Augustine A."/>
        </authorList>
    </citation>
    <scope>NUCLEOTIDE SEQUENCE</scope>
    <source>
        <tissue evidence="2">Leaf</tissue>
    </source>
</reference>
<organism evidence="2">
    <name type="scientific">Rhizophora mucronata</name>
    <name type="common">Asiatic mangrove</name>
    <dbReference type="NCBI Taxonomy" id="61149"/>
    <lineage>
        <taxon>Eukaryota</taxon>
        <taxon>Viridiplantae</taxon>
        <taxon>Streptophyta</taxon>
        <taxon>Embryophyta</taxon>
        <taxon>Tracheophyta</taxon>
        <taxon>Spermatophyta</taxon>
        <taxon>Magnoliopsida</taxon>
        <taxon>eudicotyledons</taxon>
        <taxon>Gunneridae</taxon>
        <taxon>Pentapetalae</taxon>
        <taxon>rosids</taxon>
        <taxon>fabids</taxon>
        <taxon>Malpighiales</taxon>
        <taxon>Rhizophoraceae</taxon>
        <taxon>Rhizophora</taxon>
    </lineage>
</organism>
<dbReference type="EMBL" id="GGEC01072043">
    <property type="protein sequence ID" value="MBX52527.1"/>
    <property type="molecule type" value="Transcribed_RNA"/>
</dbReference>
<accession>A0A2P2PCQ0</accession>